<evidence type="ECO:0000313" key="2">
    <source>
        <dbReference type="EMBL" id="TBH81024.1"/>
    </source>
</evidence>
<name>A0A6H3FCX3_9BACT</name>
<dbReference type="SUPFAM" id="SSF51735">
    <property type="entry name" value="NAD(P)-binding Rossmann-fold domains"/>
    <property type="match status" value="1"/>
</dbReference>
<dbReference type="InterPro" id="IPR051606">
    <property type="entry name" value="Polyketide_Oxido-like"/>
</dbReference>
<gene>
    <name evidence="2" type="ORF">EB812_02725</name>
</gene>
<comment type="caution">
    <text evidence="2">The sequence shown here is derived from an EMBL/GenBank/DDBJ whole genome shotgun (WGS) entry which is preliminary data.</text>
</comment>
<evidence type="ECO:0000313" key="3">
    <source>
        <dbReference type="Proteomes" id="UP000292919"/>
    </source>
</evidence>
<feature type="domain" description="NAD(P)-binding" evidence="1">
    <location>
        <begin position="9"/>
        <end position="193"/>
    </location>
</feature>
<dbReference type="PANTHER" id="PTHR43355">
    <property type="entry name" value="FLAVIN REDUCTASE (NADPH)"/>
    <property type="match status" value="1"/>
</dbReference>
<protein>
    <submittedName>
        <fullName evidence="2">NAD(P)-dependent oxidoreductase</fullName>
    </submittedName>
</protein>
<dbReference type="RefSeq" id="WP_118230432.1">
    <property type="nucleotide sequence ID" value="NZ_DBFBQU010000161.1"/>
</dbReference>
<dbReference type="CDD" id="cd05244">
    <property type="entry name" value="BVR-B_like_SDR_a"/>
    <property type="match status" value="1"/>
</dbReference>
<dbReference type="InterPro" id="IPR036291">
    <property type="entry name" value="NAD(P)-bd_dom_sf"/>
</dbReference>
<organism evidence="2 3">
    <name type="scientific">Desulfovibrio legallii</name>
    <dbReference type="NCBI Taxonomy" id="571438"/>
    <lineage>
        <taxon>Bacteria</taxon>
        <taxon>Pseudomonadati</taxon>
        <taxon>Thermodesulfobacteriota</taxon>
        <taxon>Desulfovibrionia</taxon>
        <taxon>Desulfovibrionales</taxon>
        <taxon>Desulfovibrionaceae</taxon>
        <taxon>Desulfovibrio</taxon>
    </lineage>
</organism>
<dbReference type="Pfam" id="PF13460">
    <property type="entry name" value="NAD_binding_10"/>
    <property type="match status" value="1"/>
</dbReference>
<accession>A0A6H3FCX3</accession>
<keyword evidence="3" id="KW-1185">Reference proteome</keyword>
<dbReference type="GO" id="GO:0016646">
    <property type="term" value="F:oxidoreductase activity, acting on the CH-NH group of donors, NAD or NADP as acceptor"/>
    <property type="evidence" value="ECO:0007669"/>
    <property type="project" value="TreeGrafter"/>
</dbReference>
<dbReference type="EMBL" id="SIXC01000003">
    <property type="protein sequence ID" value="TBH81024.1"/>
    <property type="molecule type" value="Genomic_DNA"/>
</dbReference>
<dbReference type="Gene3D" id="3.40.50.720">
    <property type="entry name" value="NAD(P)-binding Rossmann-like Domain"/>
    <property type="match status" value="1"/>
</dbReference>
<dbReference type="InterPro" id="IPR016040">
    <property type="entry name" value="NAD(P)-bd_dom"/>
</dbReference>
<reference evidence="2 3" key="1">
    <citation type="submission" date="2018-12" db="EMBL/GenBank/DDBJ databases">
        <title>First genome draft of Desulfovibrio legallis sp. nov.</title>
        <authorList>
            <person name="Ben Dhia O."/>
            <person name="Najjari A."/>
            <person name="Ferjani R."/>
            <person name="Fhoula I."/>
            <person name="Fardeau M.-L."/>
            <person name="Boudabbous A."/>
            <person name="Ouzari H.I."/>
        </authorList>
    </citation>
    <scope>NUCLEOTIDE SEQUENCE [LARGE SCALE GENOMIC DNA]</scope>
    <source>
        <strain evidence="2 3">H1T</strain>
    </source>
</reference>
<sequence length="204" mass="21743">MNETVALMGASGRVGSRILAELSRRGHNVTAIARHPENIPTLPGVRAVAGDANDKTALAGLLRGHDVAASAVPFAVSDPHILIDAVRTAGVKRYLVVGGAGSLEVAPGQILLDQPDFPAAYKPEAAAGAAFLNLLRRTDDLDWTFLSPSALFEPGERTGKFRLGTDQLLTTPQGSSISFEDYAIAFVDELENPRHVRQRFTVGY</sequence>
<dbReference type="Proteomes" id="UP000292919">
    <property type="component" value="Unassembled WGS sequence"/>
</dbReference>
<evidence type="ECO:0000259" key="1">
    <source>
        <dbReference type="Pfam" id="PF13460"/>
    </source>
</evidence>
<proteinExistence type="predicted"/>
<dbReference type="AlphaFoldDB" id="A0A6H3FCX3"/>
<dbReference type="PANTHER" id="PTHR43355:SF2">
    <property type="entry name" value="FLAVIN REDUCTASE (NADPH)"/>
    <property type="match status" value="1"/>
</dbReference>